<dbReference type="Pfam" id="PF08762">
    <property type="entry name" value="CRPV_capsid"/>
    <property type="match status" value="1"/>
</dbReference>
<name>A0A2U8JQ96_9VIRU</name>
<dbReference type="InterPro" id="IPR014872">
    <property type="entry name" value="Dicistrovirus_capsid-polyPr_C"/>
</dbReference>
<reference evidence="6" key="2">
    <citation type="submission" date="2018-02" db="EMBL/GenBank/DDBJ databases">
        <authorList>
            <person name="Anderson D."/>
            <person name="Durr P."/>
        </authorList>
    </citation>
    <scope>NUCLEOTIDE SEQUENCE</scope>
    <source>
        <strain evidence="6">VN1-8</strain>
    </source>
</reference>
<evidence type="ECO:0000313" key="6">
    <source>
        <dbReference type="EMBL" id="AWK77869.1"/>
    </source>
</evidence>
<dbReference type="InterPro" id="IPR001676">
    <property type="entry name" value="Picornavirus_capsid"/>
</dbReference>
<dbReference type="InterPro" id="IPR033703">
    <property type="entry name" value="Rhv-like"/>
</dbReference>
<organism evidence="6">
    <name type="scientific">Robinvale bee virus 6</name>
    <dbReference type="NCBI Taxonomy" id="2201317"/>
    <lineage>
        <taxon>Viruses</taxon>
        <taxon>Riboviria</taxon>
        <taxon>Orthornavirae</taxon>
        <taxon>Pisuviricota</taxon>
        <taxon>Pisoniviricetes</taxon>
        <taxon>Picornavirales</taxon>
    </lineage>
</organism>
<evidence type="ECO:0000259" key="5">
    <source>
        <dbReference type="Pfam" id="PF08762"/>
    </source>
</evidence>
<accession>A0A2U8JQ96</accession>
<comment type="subcellular location">
    <subcellularLocation>
        <location evidence="1">Virion</location>
    </subcellularLocation>
</comment>
<evidence type="ECO:0000256" key="2">
    <source>
        <dbReference type="ARBA" id="ARBA00022561"/>
    </source>
</evidence>
<dbReference type="EMBL" id="MG995713">
    <property type="protein sequence ID" value="AWK77869.1"/>
    <property type="molecule type" value="Genomic_RNA"/>
</dbReference>
<dbReference type="Pfam" id="PF12264">
    <property type="entry name" value="Waikav_capsid_1"/>
    <property type="match status" value="1"/>
</dbReference>
<dbReference type="SUPFAM" id="SSF88633">
    <property type="entry name" value="Positive stranded ssRNA viruses"/>
    <property type="match status" value="3"/>
</dbReference>
<dbReference type="InterPro" id="IPR024379">
    <property type="entry name" value="Waikavirus_capsid-1"/>
</dbReference>
<feature type="domain" description="Dicistrovirus capsid-polyprotein C-terminal" evidence="5">
    <location>
        <begin position="571"/>
        <end position="747"/>
    </location>
</feature>
<protein>
    <submittedName>
        <fullName evidence="6">Structural polyprotein</fullName>
    </submittedName>
</protein>
<dbReference type="GO" id="GO:0005198">
    <property type="term" value="F:structural molecule activity"/>
    <property type="evidence" value="ECO:0007669"/>
    <property type="project" value="InterPro"/>
</dbReference>
<dbReference type="Gene3D" id="2.60.120.20">
    <property type="match status" value="3"/>
</dbReference>
<keyword evidence="3" id="KW-0946">Virion</keyword>
<evidence type="ECO:0000256" key="3">
    <source>
        <dbReference type="ARBA" id="ARBA00022844"/>
    </source>
</evidence>
<proteinExistence type="predicted"/>
<sequence>MEERVVETREAFPSTSLTMPKSIEKEMADGMWMARNQLMKPVQVSQVDWSVTQARNTNIVELIYPNLLSNQESLVLRTLRMYAFYRISPVFRVQINATVFHQGQLIVSFDPFDISEFVSNGYDFNHVSATGLPNVKIMASYSDAIELKVPFTHPRSYFTTNSSEPFNTLGTFRITVLNPLLAAEGASSSLSVTTWVYGVDAQVHVPIQDHDLILNAVSDPVEATSNVTTNKEPSNLLGGLLNQGKQLVGNVTDVFGNLVSGNIGQTLRSGQGLIDTLGSIFGFDYPSRTLQPPKTISPIENLAIAKGVSQSQRLAIDPFSLHKLHDDIALESMDGMNLKRLISMPMLLTQFSFTSTSSRGTLLKTILVNPCLAPRFNSQATPFLQRSYLSYISNGFLYWSGGIIYDIEVVATKFHSGKLIFAYEPNVRDPPSYSAVSDSLPNVVIDIQQASTARFLVPFTSSTSMKDTFMPLDSDILDSATGILCCYVQNTLAFASNVAPSIEINVYISAADDFSLYVPQRPVFDRPMDNEMEPTSLLLVTNKNEPPNVVSSLSYKQNFTIPRQQFGEDYSLLDLVKRFSPAYSITLSSENNYQNNLPINPTAQPIDFGKSSSYLSYWSLLYSCWTGSLRYKFVSRTSRTTNSSLLVTHVPTFKSITTPNADESLLNFHMDYGGFGMVRTQLSQDCALEIEVPYYSKFNMLISPIGLLGIFSKAIQPVVLNGYLLLASTGDEQIEIDTYVAAGDDFRLIYPRSPPVDRTISIYYIETL</sequence>
<feature type="domain" description="Picornavirus capsid" evidence="4">
    <location>
        <begin position="383"/>
        <end position="469"/>
    </location>
</feature>
<dbReference type="Pfam" id="PF00073">
    <property type="entry name" value="Rhv"/>
    <property type="match status" value="1"/>
</dbReference>
<dbReference type="InterPro" id="IPR029053">
    <property type="entry name" value="Viral_coat"/>
</dbReference>
<keyword evidence="2" id="KW-0167">Capsid protein</keyword>
<evidence type="ECO:0000256" key="1">
    <source>
        <dbReference type="ARBA" id="ARBA00004328"/>
    </source>
</evidence>
<dbReference type="CDD" id="cd00205">
    <property type="entry name" value="rhv_like"/>
    <property type="match status" value="2"/>
</dbReference>
<reference evidence="6" key="1">
    <citation type="journal article" date="2018" name="J. Gen. Virol.">
        <title>Metagenomic analysis of Varroa-free Australian honey bees (Apis mellifera) shows a diverse Picornavirales virome.</title>
        <authorList>
            <person name="Roberts J.M."/>
            <person name="Anderson D.L."/>
            <person name="Durr P.A."/>
        </authorList>
    </citation>
    <scope>NUCLEOTIDE SEQUENCE</scope>
    <source>
        <strain evidence="6">VN1-8</strain>
    </source>
</reference>
<dbReference type="GO" id="GO:0019028">
    <property type="term" value="C:viral capsid"/>
    <property type="evidence" value="ECO:0007669"/>
    <property type="project" value="UniProtKB-KW"/>
</dbReference>
<evidence type="ECO:0000259" key="4">
    <source>
        <dbReference type="Pfam" id="PF00073"/>
    </source>
</evidence>